<comment type="caution">
    <text evidence="6">Lacks conserved residue(s) required for the propagation of feature annotation.</text>
</comment>
<reference evidence="7 8" key="2">
    <citation type="submission" date="2018-11" db="EMBL/GenBank/DDBJ databases">
        <authorList>
            <consortium name="Pathogen Informatics"/>
        </authorList>
    </citation>
    <scope>NUCLEOTIDE SEQUENCE [LARGE SCALE GENOMIC DNA]</scope>
</reference>
<feature type="transmembrane region" description="Helical" evidence="6">
    <location>
        <begin position="36"/>
        <end position="54"/>
    </location>
</feature>
<dbReference type="AlphaFoldDB" id="A0A183IXS9"/>
<dbReference type="InterPro" id="IPR000615">
    <property type="entry name" value="Bestrophin"/>
</dbReference>
<keyword evidence="6" id="KW-0869">Chloride channel</keyword>
<keyword evidence="6" id="KW-0407">Ion channel</keyword>
<protein>
    <recommendedName>
        <fullName evidence="6">Bestrophin homolog</fullName>
    </recommendedName>
</protein>
<dbReference type="Proteomes" id="UP000270296">
    <property type="component" value="Unassembled WGS sequence"/>
</dbReference>
<dbReference type="GO" id="GO:0034707">
    <property type="term" value="C:chloride channel complex"/>
    <property type="evidence" value="ECO:0007669"/>
    <property type="project" value="UniProtKB-KW"/>
</dbReference>
<keyword evidence="6" id="KW-0406">Ion transport</keyword>
<keyword evidence="8" id="KW-1185">Reference proteome</keyword>
<comment type="similarity">
    <text evidence="5 6">Belongs to the anion channel-forming bestrophin (TC 1.A.46) family. Calcium-sensitive chloride channel subfamily.</text>
</comment>
<reference evidence="9" key="1">
    <citation type="submission" date="2016-06" db="UniProtKB">
        <authorList>
            <consortium name="WormBaseParasite"/>
        </authorList>
    </citation>
    <scope>IDENTIFICATION</scope>
</reference>
<dbReference type="GO" id="GO:0005254">
    <property type="term" value="F:chloride channel activity"/>
    <property type="evidence" value="ECO:0007669"/>
    <property type="project" value="UniProtKB-KW"/>
</dbReference>
<organism evidence="9">
    <name type="scientific">Soboliphyme baturini</name>
    <dbReference type="NCBI Taxonomy" id="241478"/>
    <lineage>
        <taxon>Eukaryota</taxon>
        <taxon>Metazoa</taxon>
        <taxon>Ecdysozoa</taxon>
        <taxon>Nematoda</taxon>
        <taxon>Enoplea</taxon>
        <taxon>Dorylaimia</taxon>
        <taxon>Dioctophymatida</taxon>
        <taxon>Dioctophymatoidea</taxon>
        <taxon>Soboliphymatidae</taxon>
        <taxon>Soboliphyme</taxon>
    </lineage>
</organism>
<keyword evidence="6" id="KW-0868">Chloride</keyword>
<gene>
    <name evidence="7" type="ORF">SBAD_LOCUS8427</name>
</gene>
<keyword evidence="6" id="KW-0813">Transport</keyword>
<evidence type="ECO:0000313" key="9">
    <source>
        <dbReference type="WBParaSite" id="SBAD_0000873701-mRNA-1"/>
    </source>
</evidence>
<dbReference type="GO" id="GO:0005886">
    <property type="term" value="C:plasma membrane"/>
    <property type="evidence" value="ECO:0007669"/>
    <property type="project" value="UniProtKB-SubCell"/>
</dbReference>
<dbReference type="EMBL" id="UZAM01011580">
    <property type="protein sequence ID" value="VDP17071.1"/>
    <property type="molecule type" value="Genomic_DNA"/>
</dbReference>
<evidence type="ECO:0000256" key="6">
    <source>
        <dbReference type="RuleBase" id="RU363126"/>
    </source>
</evidence>
<evidence type="ECO:0000256" key="4">
    <source>
        <dbReference type="ARBA" id="ARBA00023136"/>
    </source>
</evidence>
<sequence length="60" mass="7231">MTISYSRDVASIRLSKFVRLLFKWKGSIYRLLYKELIVFLALYLFLSVLYRFCLNEEGSR</sequence>
<accession>A0A183IXS9</accession>
<evidence type="ECO:0000313" key="8">
    <source>
        <dbReference type="Proteomes" id="UP000270296"/>
    </source>
</evidence>
<dbReference type="OrthoDB" id="201595at2759"/>
<proteinExistence type="inferred from homology"/>
<comment type="function">
    <text evidence="6">Forms chloride channels.</text>
</comment>
<evidence type="ECO:0000256" key="2">
    <source>
        <dbReference type="ARBA" id="ARBA00022692"/>
    </source>
</evidence>
<keyword evidence="2 6" id="KW-0812">Transmembrane</keyword>
<evidence type="ECO:0000256" key="3">
    <source>
        <dbReference type="ARBA" id="ARBA00022989"/>
    </source>
</evidence>
<keyword evidence="3 6" id="KW-1133">Transmembrane helix</keyword>
<name>A0A183IXS9_9BILA</name>
<dbReference type="PANTHER" id="PTHR10736">
    <property type="entry name" value="BESTROPHIN"/>
    <property type="match status" value="1"/>
</dbReference>
<evidence type="ECO:0000313" key="7">
    <source>
        <dbReference type="EMBL" id="VDP17071.1"/>
    </source>
</evidence>
<evidence type="ECO:0000256" key="5">
    <source>
        <dbReference type="ARBA" id="ARBA00034769"/>
    </source>
</evidence>
<keyword evidence="4 6" id="KW-0472">Membrane</keyword>
<dbReference type="WBParaSite" id="SBAD_0000873701-mRNA-1">
    <property type="protein sequence ID" value="SBAD_0000873701-mRNA-1"/>
    <property type="gene ID" value="SBAD_0000873701"/>
</dbReference>
<dbReference type="InterPro" id="IPR021134">
    <property type="entry name" value="Bestrophin-like"/>
</dbReference>
<dbReference type="PANTHER" id="PTHR10736:SF0">
    <property type="entry name" value="BESTROPHIN HOMOLOG"/>
    <property type="match status" value="1"/>
</dbReference>
<dbReference type="Pfam" id="PF01062">
    <property type="entry name" value="Bestrophin"/>
    <property type="match status" value="1"/>
</dbReference>
<comment type="subcellular location">
    <subcellularLocation>
        <location evidence="6">Cell membrane</location>
        <topology evidence="6">Multi-pass membrane protein</topology>
    </subcellularLocation>
    <subcellularLocation>
        <location evidence="1">Membrane</location>
    </subcellularLocation>
</comment>
<keyword evidence="6" id="KW-1003">Cell membrane</keyword>
<evidence type="ECO:0000256" key="1">
    <source>
        <dbReference type="ARBA" id="ARBA00004370"/>
    </source>
</evidence>